<feature type="region of interest" description="Disordered" evidence="1">
    <location>
        <begin position="249"/>
        <end position="342"/>
    </location>
</feature>
<feature type="region of interest" description="Disordered" evidence="1">
    <location>
        <begin position="157"/>
        <end position="191"/>
    </location>
</feature>
<evidence type="ECO:0000313" key="2">
    <source>
        <dbReference type="EMBL" id="KAK4245533.1"/>
    </source>
</evidence>
<feature type="compositionally biased region" description="Gly residues" evidence="1">
    <location>
        <begin position="332"/>
        <end position="342"/>
    </location>
</feature>
<accession>A0AAN7CNR0</accession>
<name>A0AAN7CNR0_9PEZI</name>
<comment type="caution">
    <text evidence="2">The sequence shown here is derived from an EMBL/GenBank/DDBJ whole genome shotgun (WGS) entry which is preliminary data.</text>
</comment>
<proteinExistence type="predicted"/>
<evidence type="ECO:0000313" key="3">
    <source>
        <dbReference type="Proteomes" id="UP001303647"/>
    </source>
</evidence>
<dbReference type="SUPFAM" id="SSF51182">
    <property type="entry name" value="RmlC-like cupins"/>
    <property type="match status" value="1"/>
</dbReference>
<feature type="compositionally biased region" description="Basic and acidic residues" evidence="1">
    <location>
        <begin position="157"/>
        <end position="167"/>
    </location>
</feature>
<feature type="compositionally biased region" description="Low complexity" evidence="1">
    <location>
        <begin position="302"/>
        <end position="320"/>
    </location>
</feature>
<organism evidence="2 3">
    <name type="scientific">Corynascus novoguineensis</name>
    <dbReference type="NCBI Taxonomy" id="1126955"/>
    <lineage>
        <taxon>Eukaryota</taxon>
        <taxon>Fungi</taxon>
        <taxon>Dikarya</taxon>
        <taxon>Ascomycota</taxon>
        <taxon>Pezizomycotina</taxon>
        <taxon>Sordariomycetes</taxon>
        <taxon>Sordariomycetidae</taxon>
        <taxon>Sordariales</taxon>
        <taxon>Chaetomiaceae</taxon>
        <taxon>Corynascus</taxon>
    </lineage>
</organism>
<dbReference type="EMBL" id="MU857698">
    <property type="protein sequence ID" value="KAK4245533.1"/>
    <property type="molecule type" value="Genomic_DNA"/>
</dbReference>
<dbReference type="Proteomes" id="UP001303647">
    <property type="component" value="Unassembled WGS sequence"/>
</dbReference>
<keyword evidence="3" id="KW-1185">Reference proteome</keyword>
<dbReference type="InterPro" id="IPR011051">
    <property type="entry name" value="RmlC_Cupin_sf"/>
</dbReference>
<feature type="region of interest" description="Disordered" evidence="1">
    <location>
        <begin position="1"/>
        <end position="90"/>
    </location>
</feature>
<feature type="compositionally biased region" description="Polar residues" evidence="1">
    <location>
        <begin position="265"/>
        <end position="276"/>
    </location>
</feature>
<feature type="compositionally biased region" description="Polar residues" evidence="1">
    <location>
        <begin position="290"/>
        <end position="301"/>
    </location>
</feature>
<protein>
    <submittedName>
        <fullName evidence="2">Uncharacterized protein</fullName>
    </submittedName>
</protein>
<gene>
    <name evidence="2" type="ORF">C7999DRAFT_16265</name>
</gene>
<dbReference type="AlphaFoldDB" id="A0AAN7CNR0"/>
<reference evidence="2" key="2">
    <citation type="submission" date="2023-05" db="EMBL/GenBank/DDBJ databases">
        <authorList>
            <consortium name="Lawrence Berkeley National Laboratory"/>
            <person name="Steindorff A."/>
            <person name="Hensen N."/>
            <person name="Bonometti L."/>
            <person name="Westerberg I."/>
            <person name="Brannstrom I.O."/>
            <person name="Guillou S."/>
            <person name="Cros-Aarteil S."/>
            <person name="Calhoun S."/>
            <person name="Haridas S."/>
            <person name="Kuo A."/>
            <person name="Mondo S."/>
            <person name="Pangilinan J."/>
            <person name="Riley R."/>
            <person name="Labutti K."/>
            <person name="Andreopoulos B."/>
            <person name="Lipzen A."/>
            <person name="Chen C."/>
            <person name="Yanf M."/>
            <person name="Daum C."/>
            <person name="Ng V."/>
            <person name="Clum A."/>
            <person name="Ohm R."/>
            <person name="Martin F."/>
            <person name="Silar P."/>
            <person name="Natvig D."/>
            <person name="Lalanne C."/>
            <person name="Gautier V."/>
            <person name="Ament-Velasquez S.L."/>
            <person name="Kruys A."/>
            <person name="Hutchinson M.I."/>
            <person name="Powell A.J."/>
            <person name="Barry K."/>
            <person name="Miller A.N."/>
            <person name="Grigoriev I.V."/>
            <person name="Debuchy R."/>
            <person name="Gladieux P."/>
            <person name="Thoren M.H."/>
            <person name="Johannesson H."/>
        </authorList>
    </citation>
    <scope>NUCLEOTIDE SEQUENCE</scope>
    <source>
        <strain evidence="2">CBS 359.72</strain>
    </source>
</reference>
<feature type="compositionally biased region" description="Basic and acidic residues" evidence="1">
    <location>
        <begin position="252"/>
        <end position="263"/>
    </location>
</feature>
<evidence type="ECO:0000256" key="1">
    <source>
        <dbReference type="SAM" id="MobiDB-lite"/>
    </source>
</evidence>
<reference evidence="2" key="1">
    <citation type="journal article" date="2023" name="Mol. Phylogenet. Evol.">
        <title>Genome-scale phylogeny and comparative genomics of the fungal order Sordariales.</title>
        <authorList>
            <person name="Hensen N."/>
            <person name="Bonometti L."/>
            <person name="Westerberg I."/>
            <person name="Brannstrom I.O."/>
            <person name="Guillou S."/>
            <person name="Cros-Aarteil S."/>
            <person name="Calhoun S."/>
            <person name="Haridas S."/>
            <person name="Kuo A."/>
            <person name="Mondo S."/>
            <person name="Pangilinan J."/>
            <person name="Riley R."/>
            <person name="LaButti K."/>
            <person name="Andreopoulos B."/>
            <person name="Lipzen A."/>
            <person name="Chen C."/>
            <person name="Yan M."/>
            <person name="Daum C."/>
            <person name="Ng V."/>
            <person name="Clum A."/>
            <person name="Steindorff A."/>
            <person name="Ohm R.A."/>
            <person name="Martin F."/>
            <person name="Silar P."/>
            <person name="Natvig D.O."/>
            <person name="Lalanne C."/>
            <person name="Gautier V."/>
            <person name="Ament-Velasquez S.L."/>
            <person name="Kruys A."/>
            <person name="Hutchinson M.I."/>
            <person name="Powell A.J."/>
            <person name="Barry K."/>
            <person name="Miller A.N."/>
            <person name="Grigoriev I.V."/>
            <person name="Debuchy R."/>
            <person name="Gladieux P."/>
            <person name="Hiltunen Thoren M."/>
            <person name="Johannesson H."/>
        </authorList>
    </citation>
    <scope>NUCLEOTIDE SEQUENCE</scope>
    <source>
        <strain evidence="2">CBS 359.72</strain>
    </source>
</reference>
<feature type="compositionally biased region" description="Polar residues" evidence="1">
    <location>
        <begin position="170"/>
        <end position="191"/>
    </location>
</feature>
<sequence length="487" mass="53324">MSVVGKRKTADHNSGRMPPILVPRLTIDVGTAPEKAPLQRPGRKNKVERSVGRAQGQTKNPGCDIEPKNAKAPIKGSNNKSGPERKIDSRPLTPVNLMAEPVEFLQNELGATGIWEYLMMYLPRPTPPPDNPFVLELVSHIRQRDLPQRWEFQLADDSHPTTIEKADNTGGVSDSDTSAALSPTTTTNYPGYQTALPTRVIGRPRMVFIRKADKPTFPIKKKHNSIRQLAARLGAKAVRREVAIYKPSQRVVSERPEETEKQRTTRMTRGSNSSETRWSRPFSQLHEPLQQPTTSKQSAVFRTSESNGTSPSSSSSSLRPSKLRRENRSATAGGGAGGGLKAGGGTLYDALPAENRTGATSPLLSMMAEWEIAPGKIRVEKKEGIFEDIAFSSAYLTEGGAVPVLDGIAFHVVEIPSGGSLRWVVEESRTRLCSVARGIVRVRIQEKEFPIGPNGMWKVREGVACAVANPFHLEAVIHVTTIRKGEL</sequence>